<evidence type="ECO:0000256" key="5">
    <source>
        <dbReference type="ARBA" id="ARBA00023155"/>
    </source>
</evidence>
<feature type="compositionally biased region" description="Acidic residues" evidence="8">
    <location>
        <begin position="365"/>
        <end position="382"/>
    </location>
</feature>
<organism evidence="10 11">
    <name type="scientific">Hondaea fermentalgiana</name>
    <dbReference type="NCBI Taxonomy" id="2315210"/>
    <lineage>
        <taxon>Eukaryota</taxon>
        <taxon>Sar</taxon>
        <taxon>Stramenopiles</taxon>
        <taxon>Bigyra</taxon>
        <taxon>Labyrinthulomycetes</taxon>
        <taxon>Thraustochytrida</taxon>
        <taxon>Thraustochytriidae</taxon>
        <taxon>Hondaea</taxon>
    </lineage>
</organism>
<keyword evidence="7" id="KW-0440">LIM domain</keyword>
<keyword evidence="6" id="KW-0539">Nucleus</keyword>
<feature type="region of interest" description="Disordered" evidence="8">
    <location>
        <begin position="178"/>
        <end position="198"/>
    </location>
</feature>
<keyword evidence="4" id="KW-0238">DNA-binding</keyword>
<feature type="compositionally biased region" description="Basic residues" evidence="8">
    <location>
        <begin position="401"/>
        <end position="410"/>
    </location>
</feature>
<dbReference type="GO" id="GO:0046872">
    <property type="term" value="F:metal ion binding"/>
    <property type="evidence" value="ECO:0007669"/>
    <property type="project" value="UniProtKB-KW"/>
</dbReference>
<evidence type="ECO:0000256" key="2">
    <source>
        <dbReference type="ARBA" id="ARBA00022723"/>
    </source>
</evidence>
<dbReference type="OrthoDB" id="25414at2759"/>
<dbReference type="PANTHER" id="PTHR24208">
    <property type="entry name" value="LIM/HOMEOBOX PROTEIN LHX"/>
    <property type="match status" value="1"/>
</dbReference>
<comment type="caution">
    <text evidence="10">The sequence shown here is derived from an EMBL/GenBank/DDBJ whole genome shotgun (WGS) entry which is preliminary data.</text>
</comment>
<dbReference type="EMBL" id="BEYU01000094">
    <property type="protein sequence ID" value="GBG31238.1"/>
    <property type="molecule type" value="Genomic_DNA"/>
</dbReference>
<dbReference type="InterPro" id="IPR050453">
    <property type="entry name" value="LIM_Homeobox_TF"/>
</dbReference>
<dbReference type="GO" id="GO:0000981">
    <property type="term" value="F:DNA-binding transcription factor activity, RNA polymerase II-specific"/>
    <property type="evidence" value="ECO:0007669"/>
    <property type="project" value="TreeGrafter"/>
</dbReference>
<evidence type="ECO:0000256" key="6">
    <source>
        <dbReference type="ARBA" id="ARBA00023242"/>
    </source>
</evidence>
<dbReference type="AlphaFoldDB" id="A0A2R5GNC3"/>
<keyword evidence="5" id="KW-0371">Homeobox</keyword>
<dbReference type="PANTHER" id="PTHR24208:SF105">
    <property type="entry name" value="DLIM1"/>
    <property type="match status" value="1"/>
</dbReference>
<evidence type="ECO:0000256" key="7">
    <source>
        <dbReference type="PROSITE-ProRule" id="PRU00125"/>
    </source>
</evidence>
<dbReference type="CDD" id="cd08368">
    <property type="entry name" value="LIM"/>
    <property type="match status" value="2"/>
</dbReference>
<feature type="region of interest" description="Disordered" evidence="8">
    <location>
        <begin position="328"/>
        <end position="444"/>
    </location>
</feature>
<dbReference type="PROSITE" id="PS50023">
    <property type="entry name" value="LIM_DOMAIN_2"/>
    <property type="match status" value="3"/>
</dbReference>
<proteinExistence type="predicted"/>
<evidence type="ECO:0000256" key="1">
    <source>
        <dbReference type="ARBA" id="ARBA00004123"/>
    </source>
</evidence>
<dbReference type="Gene3D" id="2.10.110.10">
    <property type="entry name" value="Cysteine Rich Protein"/>
    <property type="match status" value="3"/>
</dbReference>
<sequence length="678" mass="75590">MFKHLKHNVRKSLDRPRSDMYTNRRAPVLRTKVQNLMPPPELHAELAEDDMDASFFVTAWDMRSQSIESLAEMKDLFPVGFDVYVVGLQACTDLPATVDKCMQHLTRDGTEFKEFSHLMVTAEVGRPALGLMIFVRASLVEDGAMEMSQMDTVRDRRYSMLPMLLDRSVLELTGPGVDTTRGSGQTSASHRTHSAPATGSRGALTMRFNYFDTNLLFVHIKQACVAELNEMLERVRPENFAHVFLFGDFGGDALDAYSELTSRLLLEDFDEIPALFQRSRYMVLTRSQDEEMSKLLFSNVHGHYLISQQRSGTTSLPEAPYSTYRVHGGAGVARGTVPPPPSSRATMKTRVSALSQLPPPLPPPEEGDEEADRDFEDWEDDGAFPPPPPPPPPEPMSTRPRQGRGGHRQKGPSYEAEHKSQSSDEGPPGLGRHAARGHQRSGQGTLLRKAIQSLRLTADSVRHRDTLGRCAVCEEAIRDSSDMVQSMGKKYHRDCVRCDDCGKLINSQFYVVNGRMLCQRSYANLYLAQRCFGCGETADPKDHLLRVEDKVFHIDCFKCTECLVQLSSLAENGTDLEADDFVLDEDRGLLCAVHGAKQQCVGCGAPAPAKDAVQVTLDDGQKAVFHKDCFRCATCDKTIAELGGVYVMYKENFFCQEDYDTLRSAAKAALQEEMREHA</sequence>
<dbReference type="InParanoid" id="A0A2R5GNC3"/>
<feature type="domain" description="LIM zinc-binding" evidence="9">
    <location>
        <begin position="598"/>
        <end position="665"/>
    </location>
</feature>
<keyword evidence="3 7" id="KW-0862">Zinc</keyword>
<dbReference type="GO" id="GO:0000977">
    <property type="term" value="F:RNA polymerase II transcription regulatory region sequence-specific DNA binding"/>
    <property type="evidence" value="ECO:0007669"/>
    <property type="project" value="TreeGrafter"/>
</dbReference>
<feature type="domain" description="LIM zinc-binding" evidence="9">
    <location>
        <begin position="529"/>
        <end position="593"/>
    </location>
</feature>
<dbReference type="GO" id="GO:0005634">
    <property type="term" value="C:nucleus"/>
    <property type="evidence" value="ECO:0007669"/>
    <property type="project" value="UniProtKB-SubCell"/>
</dbReference>
<name>A0A2R5GNC3_9STRA</name>
<gene>
    <name evidence="10" type="ORF">FCC1311_074592</name>
</gene>
<comment type="subcellular location">
    <subcellularLocation>
        <location evidence="1">Nucleus</location>
    </subcellularLocation>
</comment>
<evidence type="ECO:0000256" key="3">
    <source>
        <dbReference type="ARBA" id="ARBA00022833"/>
    </source>
</evidence>
<keyword evidence="2 7" id="KW-0479">Metal-binding</keyword>
<feature type="compositionally biased region" description="Pro residues" evidence="8">
    <location>
        <begin position="384"/>
        <end position="395"/>
    </location>
</feature>
<dbReference type="SMART" id="SM00132">
    <property type="entry name" value="LIM"/>
    <property type="match status" value="3"/>
</dbReference>
<accession>A0A2R5GNC3</accession>
<evidence type="ECO:0000259" key="9">
    <source>
        <dbReference type="PROSITE" id="PS50023"/>
    </source>
</evidence>
<dbReference type="SUPFAM" id="SSF57716">
    <property type="entry name" value="Glucocorticoid receptor-like (DNA-binding domain)"/>
    <property type="match status" value="1"/>
</dbReference>
<evidence type="ECO:0000313" key="11">
    <source>
        <dbReference type="Proteomes" id="UP000241890"/>
    </source>
</evidence>
<dbReference type="PROSITE" id="PS00478">
    <property type="entry name" value="LIM_DOMAIN_1"/>
    <property type="match status" value="3"/>
</dbReference>
<reference evidence="10 11" key="1">
    <citation type="submission" date="2017-12" db="EMBL/GenBank/DDBJ databases">
        <title>Sequencing, de novo assembly and annotation of complete genome of a new Thraustochytrid species, strain FCC1311.</title>
        <authorList>
            <person name="Sedici K."/>
            <person name="Godart F."/>
            <person name="Aiese Cigliano R."/>
            <person name="Sanseverino W."/>
            <person name="Barakat M."/>
            <person name="Ortet P."/>
            <person name="Marechal E."/>
            <person name="Cagnac O."/>
            <person name="Amato A."/>
        </authorList>
    </citation>
    <scope>NUCLEOTIDE SEQUENCE [LARGE SCALE GENOMIC DNA]</scope>
</reference>
<dbReference type="Pfam" id="PF00412">
    <property type="entry name" value="LIM"/>
    <property type="match status" value="3"/>
</dbReference>
<keyword evidence="11" id="KW-1185">Reference proteome</keyword>
<dbReference type="Proteomes" id="UP000241890">
    <property type="component" value="Unassembled WGS sequence"/>
</dbReference>
<dbReference type="InterPro" id="IPR001781">
    <property type="entry name" value="Znf_LIM"/>
</dbReference>
<evidence type="ECO:0000256" key="8">
    <source>
        <dbReference type="SAM" id="MobiDB-lite"/>
    </source>
</evidence>
<feature type="domain" description="LIM zinc-binding" evidence="9">
    <location>
        <begin position="468"/>
        <end position="528"/>
    </location>
</feature>
<protein>
    <submittedName>
        <fullName evidence="10">LIM domain-containing protein 1</fullName>
    </submittedName>
</protein>
<feature type="compositionally biased region" description="Polar residues" evidence="8">
    <location>
        <begin position="180"/>
        <end position="189"/>
    </location>
</feature>
<evidence type="ECO:0000313" key="10">
    <source>
        <dbReference type="EMBL" id="GBG31238.1"/>
    </source>
</evidence>
<evidence type="ECO:0000256" key="4">
    <source>
        <dbReference type="ARBA" id="ARBA00023125"/>
    </source>
</evidence>